<dbReference type="InterPro" id="IPR038561">
    <property type="entry name" value="SoxD_sf"/>
</dbReference>
<dbReference type="Proteomes" id="UP001501612">
    <property type="component" value="Unassembled WGS sequence"/>
</dbReference>
<dbReference type="Pfam" id="PF04267">
    <property type="entry name" value="SoxD"/>
    <property type="match status" value="1"/>
</dbReference>
<sequence length="92" mass="10167">MLRIPCPHCGERDETEFGYGGEAGVDYPADPAALDDAAWGDFLFVRADPAGWFTERWCHVAACREWLVVERHTVTDEIRSARFAGDPVGGTP</sequence>
<gene>
    <name evidence="1" type="ORF">GCM10009737_16230</name>
</gene>
<accession>A0ABP5AMJ5</accession>
<organism evidence="1 2">
    <name type="scientific">Nocardioides lentus</name>
    <dbReference type="NCBI Taxonomy" id="338077"/>
    <lineage>
        <taxon>Bacteria</taxon>
        <taxon>Bacillati</taxon>
        <taxon>Actinomycetota</taxon>
        <taxon>Actinomycetes</taxon>
        <taxon>Propionibacteriales</taxon>
        <taxon>Nocardioidaceae</taxon>
        <taxon>Nocardioides</taxon>
    </lineage>
</organism>
<dbReference type="Gene3D" id="3.30.2270.10">
    <property type="entry name" value="Folate-binding superfamily"/>
    <property type="match status" value="1"/>
</dbReference>
<dbReference type="InterPro" id="IPR006279">
    <property type="entry name" value="SoxD"/>
</dbReference>
<name>A0ABP5AMJ5_9ACTN</name>
<proteinExistence type="predicted"/>
<protein>
    <submittedName>
        <fullName evidence="1">Sarcosine oxidase subunit delta family protein</fullName>
    </submittedName>
</protein>
<dbReference type="RefSeq" id="WP_344005963.1">
    <property type="nucleotide sequence ID" value="NZ_BAAAMY010000004.1"/>
</dbReference>
<reference evidence="2" key="1">
    <citation type="journal article" date="2019" name="Int. J. Syst. Evol. Microbiol.">
        <title>The Global Catalogue of Microorganisms (GCM) 10K type strain sequencing project: providing services to taxonomists for standard genome sequencing and annotation.</title>
        <authorList>
            <consortium name="The Broad Institute Genomics Platform"/>
            <consortium name="The Broad Institute Genome Sequencing Center for Infectious Disease"/>
            <person name="Wu L."/>
            <person name="Ma J."/>
        </authorList>
    </citation>
    <scope>NUCLEOTIDE SEQUENCE [LARGE SCALE GENOMIC DNA]</scope>
    <source>
        <strain evidence="2">JCM 14046</strain>
    </source>
</reference>
<keyword evidence="2" id="KW-1185">Reference proteome</keyword>
<dbReference type="EMBL" id="BAAAMY010000004">
    <property type="protein sequence ID" value="GAA1915555.1"/>
    <property type="molecule type" value="Genomic_DNA"/>
</dbReference>
<evidence type="ECO:0000313" key="2">
    <source>
        <dbReference type="Proteomes" id="UP001501612"/>
    </source>
</evidence>
<evidence type="ECO:0000313" key="1">
    <source>
        <dbReference type="EMBL" id="GAA1915555.1"/>
    </source>
</evidence>
<comment type="caution">
    <text evidence="1">The sequence shown here is derived from an EMBL/GenBank/DDBJ whole genome shotgun (WGS) entry which is preliminary data.</text>
</comment>